<dbReference type="Gene3D" id="3.90.10.10">
    <property type="entry name" value="Cytochrome C3"/>
    <property type="match status" value="2"/>
</dbReference>
<dbReference type="GO" id="GO:0020037">
    <property type="term" value="F:heme binding"/>
    <property type="evidence" value="ECO:0007669"/>
    <property type="project" value="InterPro"/>
</dbReference>
<feature type="binding site" description="axial binding residue" evidence="6">
    <location>
        <position position="102"/>
    </location>
    <ligand>
        <name>heme c</name>
        <dbReference type="ChEBI" id="CHEBI:61717"/>
        <label>1</label>
    </ligand>
    <ligandPart>
        <name>Fe</name>
        <dbReference type="ChEBI" id="CHEBI:18248"/>
    </ligandPart>
</feature>
<sequence length="158" mass="17376">MKNRYTPLTLIVAVLVIAAASGFLFAPPAQESPVRVVMDNSGGRVIFSHAKHAEDLGYDCADCHHDNIGQDKPLACATCHPVAFDKKFRSEHQKNFPDKKACLRCHDEVPTGPLAKEDRPDTENIPLLSDAFHKQCMGCHEQDGGPYGADSCYKCHAR</sequence>
<dbReference type="InterPro" id="IPR002322">
    <property type="entry name" value="Cyt_c_III"/>
</dbReference>
<keyword evidence="9" id="KW-1185">Reference proteome</keyword>
<evidence type="ECO:0000256" key="5">
    <source>
        <dbReference type="ARBA" id="ARBA00023004"/>
    </source>
</evidence>
<dbReference type="InterPro" id="IPR020942">
    <property type="entry name" value="Cyt_c_III_dom"/>
</dbReference>
<dbReference type="Proteomes" id="UP000192906">
    <property type="component" value="Unassembled WGS sequence"/>
</dbReference>
<feature type="binding site" description="axial binding residue" evidence="6">
    <location>
        <position position="63"/>
    </location>
    <ligand>
        <name>heme c</name>
        <dbReference type="ChEBI" id="CHEBI:61717"/>
        <label>1</label>
    </ligand>
    <ligandPart>
        <name>Fe</name>
        <dbReference type="ChEBI" id="CHEBI:18248"/>
    </ligandPart>
</feature>
<evidence type="ECO:0000313" key="9">
    <source>
        <dbReference type="Proteomes" id="UP000192906"/>
    </source>
</evidence>
<evidence type="ECO:0000256" key="4">
    <source>
        <dbReference type="ARBA" id="ARBA00022982"/>
    </source>
</evidence>
<keyword evidence="3 6" id="KW-0479">Metal-binding</keyword>
<dbReference type="STRING" id="1519643.SAMN06295933_0786"/>
<feature type="binding site" description="axial binding residue" evidence="6">
    <location>
        <position position="106"/>
    </location>
    <ligand>
        <name>heme c</name>
        <dbReference type="ChEBI" id="CHEBI:61717"/>
        <label>1</label>
    </ligand>
    <ligandPart>
        <name>Fe</name>
        <dbReference type="ChEBI" id="CHEBI:18248"/>
    </ligandPart>
</feature>
<name>A0A1X7CF37_9BACT</name>
<gene>
    <name evidence="8" type="ORF">SAMN06295933_0786</name>
</gene>
<feature type="binding site" description="axial binding residue" evidence="6">
    <location>
        <position position="105"/>
    </location>
    <ligand>
        <name>heme c</name>
        <dbReference type="ChEBI" id="CHEBI:61717"/>
        <label>1</label>
    </ligand>
    <ligandPart>
        <name>Fe</name>
        <dbReference type="ChEBI" id="CHEBI:18248"/>
    </ligandPart>
</feature>
<comment type="cofactor">
    <cofactor evidence="6">
        <name>heme c</name>
        <dbReference type="ChEBI" id="CHEBI:61717"/>
    </cofactor>
    <text evidence="6">Binds 4 heme c groups covalently per monomer.</text>
</comment>
<proteinExistence type="predicted"/>
<dbReference type="AlphaFoldDB" id="A0A1X7CF37"/>
<keyword evidence="4" id="KW-0249">Electron transport</keyword>
<keyword evidence="2 6" id="KW-0349">Heme</keyword>
<dbReference type="CDD" id="cd08168">
    <property type="entry name" value="Cytochrom_C3"/>
    <property type="match status" value="1"/>
</dbReference>
<evidence type="ECO:0000256" key="3">
    <source>
        <dbReference type="ARBA" id="ARBA00022723"/>
    </source>
</evidence>
<accession>A0A1X7CF37</accession>
<protein>
    <submittedName>
        <fullName evidence="8">Class III cytochrome C family protein</fullName>
    </submittedName>
</protein>
<keyword evidence="5 6" id="KW-0408">Iron</keyword>
<feature type="binding site" description="axial binding residue" evidence="6">
    <location>
        <position position="52"/>
    </location>
    <ligand>
        <name>heme c</name>
        <dbReference type="ChEBI" id="CHEBI:61717"/>
        <label>1</label>
    </ligand>
    <ligandPart>
        <name>Fe</name>
        <dbReference type="ChEBI" id="CHEBI:18248"/>
    </ligandPart>
</feature>
<dbReference type="GO" id="GO:0009055">
    <property type="term" value="F:electron transfer activity"/>
    <property type="evidence" value="ECO:0007669"/>
    <property type="project" value="InterPro"/>
</dbReference>
<keyword evidence="1" id="KW-0813">Transport</keyword>
<evidence type="ECO:0000313" key="8">
    <source>
        <dbReference type="EMBL" id="SME95309.1"/>
    </source>
</evidence>
<feature type="binding site" description="axial binding residue" evidence="6">
    <location>
        <position position="49"/>
    </location>
    <ligand>
        <name>heme c</name>
        <dbReference type="ChEBI" id="CHEBI:61717"/>
        <label>1</label>
    </ligand>
    <ligandPart>
        <name>Fe</name>
        <dbReference type="ChEBI" id="CHEBI:18248"/>
    </ligandPart>
</feature>
<dbReference type="SUPFAM" id="SSF48695">
    <property type="entry name" value="Multiheme cytochromes"/>
    <property type="match status" value="1"/>
</dbReference>
<feature type="binding site" description="axial binding residue" evidence="6">
    <location>
        <position position="60"/>
    </location>
    <ligand>
        <name>heme c</name>
        <dbReference type="ChEBI" id="CHEBI:61717"/>
        <label>1</label>
    </ligand>
    <ligandPart>
        <name>Fe</name>
        <dbReference type="ChEBI" id="CHEBI:18248"/>
    </ligandPart>
</feature>
<feature type="binding site" description="axial binding residue" evidence="6">
    <location>
        <position position="65"/>
    </location>
    <ligand>
        <name>heme c</name>
        <dbReference type="ChEBI" id="CHEBI:61717"/>
        <label>1</label>
    </ligand>
    <ligandPart>
        <name>Fe</name>
        <dbReference type="ChEBI" id="CHEBI:18248"/>
    </ligandPart>
</feature>
<dbReference type="InterPro" id="IPR036280">
    <property type="entry name" value="Multihaem_cyt_sf"/>
</dbReference>
<feature type="binding site" description="axial binding residue" evidence="6">
    <location>
        <position position="76"/>
    </location>
    <ligand>
        <name>heme c</name>
        <dbReference type="ChEBI" id="CHEBI:61717"/>
        <label>1</label>
    </ligand>
    <ligandPart>
        <name>Fe</name>
        <dbReference type="ChEBI" id="CHEBI:18248"/>
    </ligandPart>
</feature>
<feature type="binding site" description="covalent" evidence="6">
    <location>
        <position position="64"/>
    </location>
    <ligand>
        <name>heme c</name>
        <dbReference type="ChEBI" id="CHEBI:61717"/>
        <label>1</label>
    </ligand>
</feature>
<feature type="binding site" description="covalent" evidence="6">
    <location>
        <position position="80"/>
    </location>
    <ligand>
        <name>heme c</name>
        <dbReference type="ChEBI" id="CHEBI:61717"/>
        <label>2</label>
    </ligand>
</feature>
<dbReference type="EMBL" id="FWZU01000001">
    <property type="protein sequence ID" value="SME95309.1"/>
    <property type="molecule type" value="Genomic_DNA"/>
</dbReference>
<dbReference type="PRINTS" id="PR00609">
    <property type="entry name" value="CYTOCHROMEC3"/>
</dbReference>
<feature type="binding site" description="axial binding residue" evidence="6">
    <location>
        <position position="79"/>
    </location>
    <ligand>
        <name>heme c</name>
        <dbReference type="ChEBI" id="CHEBI:61717"/>
        <label>1</label>
    </ligand>
    <ligandPart>
        <name>Fe</name>
        <dbReference type="ChEBI" id="CHEBI:18248"/>
    </ligandPart>
</feature>
<evidence type="ECO:0000256" key="6">
    <source>
        <dbReference type="PIRSR" id="PIRSR602322-1"/>
    </source>
</evidence>
<evidence type="ECO:0000256" key="2">
    <source>
        <dbReference type="ARBA" id="ARBA00022617"/>
    </source>
</evidence>
<dbReference type="OrthoDB" id="9807368at2"/>
<dbReference type="Pfam" id="PF02085">
    <property type="entry name" value="Cytochrom_CIII"/>
    <property type="match status" value="1"/>
</dbReference>
<dbReference type="GO" id="GO:0046872">
    <property type="term" value="F:metal ion binding"/>
    <property type="evidence" value="ECO:0007669"/>
    <property type="project" value="UniProtKB-KW"/>
</dbReference>
<dbReference type="RefSeq" id="WP_085098557.1">
    <property type="nucleotide sequence ID" value="NZ_FWZU01000001.1"/>
</dbReference>
<organism evidence="8 9">
    <name type="scientific">Desulfovibrio gilichinskyi</name>
    <dbReference type="NCBI Taxonomy" id="1519643"/>
    <lineage>
        <taxon>Bacteria</taxon>
        <taxon>Pseudomonadati</taxon>
        <taxon>Thermodesulfobacteriota</taxon>
        <taxon>Desulfovibrionia</taxon>
        <taxon>Desulfovibrionales</taxon>
        <taxon>Desulfovibrionaceae</taxon>
        <taxon>Desulfovibrio</taxon>
    </lineage>
</organism>
<reference evidence="9" key="1">
    <citation type="submission" date="2017-04" db="EMBL/GenBank/DDBJ databases">
        <authorList>
            <person name="Varghese N."/>
            <person name="Submissions S."/>
        </authorList>
    </citation>
    <scope>NUCLEOTIDE SEQUENCE [LARGE SCALE GENOMIC DNA]</scope>
    <source>
        <strain evidence="9">K3S</strain>
    </source>
</reference>
<evidence type="ECO:0000259" key="7">
    <source>
        <dbReference type="Pfam" id="PF02085"/>
    </source>
</evidence>
<feature type="domain" description="Class III cytochrome C" evidence="7">
    <location>
        <begin position="40"/>
        <end position="109"/>
    </location>
</feature>
<evidence type="ECO:0000256" key="1">
    <source>
        <dbReference type="ARBA" id="ARBA00022448"/>
    </source>
</evidence>